<sequence>MNNGVVAALQRGVSGVIIVGDSRLAIQQSMGVIACRKDALQVELARHKGLTKKLNSVRYLHVVRHYNSAADSMATEALEAKAGRVVLSTERKAELRALNKIPEMLYACKNSTDTRENSADSDRNSADDGRNPAGASENSAKAAEEPIRTYVEDPLQADWDDIAENLVHAINNSRDSTRRETPFYLVHGWDARSTLKAMTESIRQRQANSAEITDAAEWRREANRQREVALYLAAEFQRKEKVRRAKEHNDILSRVEKRSIPVDAESPAEPTTTESSPAESPAESTTTGRSPAESPIESAITERSPAESPAESESTGEAPAEFPTESTRSLFKEGDRVWLFMERVKPGLTKKLAHRWHGPFRVKRKVEEFAYELELPDKSGYRFYPVVHVSRLKAVKELGERPTTRLRPELDETERFDFDEELLPEDSWEPDENENRFEVEAILDDELPLSTSTSRAQRRFKVKWVGYDEPSWEPLSNLSCGGLLFDYLRTKKRENRLQMVQVADEN</sequence>
<accession>A0A9W6YPF0</accession>
<evidence type="ECO:0000313" key="3">
    <source>
        <dbReference type="EMBL" id="GMG17601.1"/>
    </source>
</evidence>
<dbReference type="Gene3D" id="3.30.420.10">
    <property type="entry name" value="Ribonuclease H-like superfamily/Ribonuclease H"/>
    <property type="match status" value="2"/>
</dbReference>
<dbReference type="CDD" id="cd00024">
    <property type="entry name" value="CD_CSD"/>
    <property type="match status" value="1"/>
</dbReference>
<proteinExistence type="predicted"/>
<gene>
    <name evidence="3" type="ORF">Pfra01_003024500</name>
</gene>
<name>A0A9W6YPF0_9STRA</name>
<dbReference type="InterPro" id="IPR000953">
    <property type="entry name" value="Chromo/chromo_shadow_dom"/>
</dbReference>
<evidence type="ECO:0000256" key="1">
    <source>
        <dbReference type="SAM" id="MobiDB-lite"/>
    </source>
</evidence>
<dbReference type="SMART" id="SM00298">
    <property type="entry name" value="CHROMO"/>
    <property type="match status" value="1"/>
</dbReference>
<dbReference type="InterPro" id="IPR036397">
    <property type="entry name" value="RNaseH_sf"/>
</dbReference>
<dbReference type="PROSITE" id="PS50013">
    <property type="entry name" value="CHROMO_2"/>
    <property type="match status" value="1"/>
</dbReference>
<dbReference type="SUPFAM" id="SSF53098">
    <property type="entry name" value="Ribonuclease H-like"/>
    <property type="match status" value="1"/>
</dbReference>
<feature type="domain" description="Chromo" evidence="2">
    <location>
        <begin position="437"/>
        <end position="499"/>
    </location>
</feature>
<feature type="compositionally biased region" description="Low complexity" evidence="1">
    <location>
        <begin position="264"/>
        <end position="287"/>
    </location>
</feature>
<dbReference type="InterPro" id="IPR016197">
    <property type="entry name" value="Chromo-like_dom_sf"/>
</dbReference>
<dbReference type="SUPFAM" id="SSF54160">
    <property type="entry name" value="Chromo domain-like"/>
    <property type="match status" value="1"/>
</dbReference>
<dbReference type="InterPro" id="IPR056924">
    <property type="entry name" value="SH3_Tf2-1"/>
</dbReference>
<protein>
    <submittedName>
        <fullName evidence="3">Unnamed protein product</fullName>
    </submittedName>
</protein>
<dbReference type="AlphaFoldDB" id="A0A9W6YPF0"/>
<dbReference type="OrthoDB" id="122873at2759"/>
<evidence type="ECO:0000259" key="2">
    <source>
        <dbReference type="PROSITE" id="PS50013"/>
    </source>
</evidence>
<dbReference type="InterPro" id="IPR012337">
    <property type="entry name" value="RNaseH-like_sf"/>
</dbReference>
<comment type="caution">
    <text evidence="3">The sequence shown here is derived from an EMBL/GenBank/DDBJ whole genome shotgun (WGS) entry which is preliminary data.</text>
</comment>
<keyword evidence="4" id="KW-1185">Reference proteome</keyword>
<evidence type="ECO:0000313" key="4">
    <source>
        <dbReference type="Proteomes" id="UP001165121"/>
    </source>
</evidence>
<dbReference type="EMBL" id="BSXT01019039">
    <property type="protein sequence ID" value="GMG17601.1"/>
    <property type="molecule type" value="Genomic_DNA"/>
</dbReference>
<organism evidence="3 4">
    <name type="scientific">Phytophthora fragariaefolia</name>
    <dbReference type="NCBI Taxonomy" id="1490495"/>
    <lineage>
        <taxon>Eukaryota</taxon>
        <taxon>Sar</taxon>
        <taxon>Stramenopiles</taxon>
        <taxon>Oomycota</taxon>
        <taxon>Peronosporomycetes</taxon>
        <taxon>Peronosporales</taxon>
        <taxon>Peronosporaceae</taxon>
        <taxon>Phytophthora</taxon>
    </lineage>
</organism>
<dbReference type="Proteomes" id="UP001165121">
    <property type="component" value="Unassembled WGS sequence"/>
</dbReference>
<feature type="compositionally biased region" description="Low complexity" evidence="1">
    <location>
        <begin position="302"/>
        <end position="321"/>
    </location>
</feature>
<dbReference type="Gene3D" id="2.40.50.40">
    <property type="match status" value="1"/>
</dbReference>
<feature type="region of interest" description="Disordered" evidence="1">
    <location>
        <begin position="111"/>
        <end position="145"/>
    </location>
</feature>
<reference evidence="3" key="1">
    <citation type="submission" date="2023-04" db="EMBL/GenBank/DDBJ databases">
        <title>Phytophthora fragariaefolia NBRC 109709.</title>
        <authorList>
            <person name="Ichikawa N."/>
            <person name="Sato H."/>
            <person name="Tonouchi N."/>
        </authorList>
    </citation>
    <scope>NUCLEOTIDE SEQUENCE</scope>
    <source>
        <strain evidence="3">NBRC 109709</strain>
    </source>
</reference>
<feature type="region of interest" description="Disordered" evidence="1">
    <location>
        <begin position="254"/>
        <end position="327"/>
    </location>
</feature>
<dbReference type="Pfam" id="PF24626">
    <property type="entry name" value="SH3_Tf2-1"/>
    <property type="match status" value="1"/>
</dbReference>
<feature type="compositionally biased region" description="Basic and acidic residues" evidence="1">
    <location>
        <begin position="112"/>
        <end position="130"/>
    </location>
</feature>
<dbReference type="GO" id="GO:0003676">
    <property type="term" value="F:nucleic acid binding"/>
    <property type="evidence" value="ECO:0007669"/>
    <property type="project" value="InterPro"/>
</dbReference>